<dbReference type="GO" id="GO:0034399">
    <property type="term" value="C:nuclear periphery"/>
    <property type="evidence" value="ECO:0007669"/>
    <property type="project" value="TreeGrafter"/>
</dbReference>
<reference evidence="7" key="1">
    <citation type="submission" date="2020-12" db="EMBL/GenBank/DDBJ databases">
        <title>Metabolic potential, ecology and presence of endohyphal bacteria is reflected in genomic diversity of Mucoromycotina.</title>
        <authorList>
            <person name="Muszewska A."/>
            <person name="Okrasinska A."/>
            <person name="Steczkiewicz K."/>
            <person name="Drgas O."/>
            <person name="Orlowska M."/>
            <person name="Perlinska-Lenart U."/>
            <person name="Aleksandrzak-Piekarczyk T."/>
            <person name="Szatraj K."/>
            <person name="Zielenkiewicz U."/>
            <person name="Pilsyk S."/>
            <person name="Malc E."/>
            <person name="Mieczkowski P."/>
            <person name="Kruszewska J.S."/>
            <person name="Biernat P."/>
            <person name="Pawlowska J."/>
        </authorList>
    </citation>
    <scope>NUCLEOTIDE SEQUENCE</scope>
    <source>
        <strain evidence="7">WA0000067209</strain>
    </source>
</reference>
<keyword evidence="4" id="KW-0175">Coiled coil</keyword>
<name>A0A8H7PSK7_MORIS</name>
<dbReference type="GO" id="GO:0005730">
    <property type="term" value="C:nucleolus"/>
    <property type="evidence" value="ECO:0007669"/>
    <property type="project" value="UniProtKB-SubCell"/>
</dbReference>
<gene>
    <name evidence="7" type="ORF">INT43_003542</name>
</gene>
<feature type="compositionally biased region" description="Basic and acidic residues" evidence="6">
    <location>
        <begin position="169"/>
        <end position="190"/>
    </location>
</feature>
<evidence type="ECO:0000256" key="3">
    <source>
        <dbReference type="ARBA" id="ARBA00022517"/>
    </source>
</evidence>
<dbReference type="GO" id="GO:0006364">
    <property type="term" value="P:rRNA processing"/>
    <property type="evidence" value="ECO:0007669"/>
    <property type="project" value="TreeGrafter"/>
</dbReference>
<dbReference type="Pfam" id="PF05890">
    <property type="entry name" value="Ebp2"/>
    <property type="match status" value="1"/>
</dbReference>
<evidence type="ECO:0000256" key="4">
    <source>
        <dbReference type="ARBA" id="ARBA00023054"/>
    </source>
</evidence>
<protein>
    <submittedName>
        <fullName evidence="7">Uncharacterized protein</fullName>
    </submittedName>
</protein>
<evidence type="ECO:0000256" key="5">
    <source>
        <dbReference type="ARBA" id="ARBA00023242"/>
    </source>
</evidence>
<comment type="caution">
    <text evidence="7">The sequence shown here is derived from an EMBL/GenBank/DDBJ whole genome shotgun (WGS) entry which is preliminary data.</text>
</comment>
<keyword evidence="8" id="KW-1185">Reference proteome</keyword>
<accession>A0A8H7PSK7</accession>
<comment type="subcellular location">
    <subcellularLocation>
        <location evidence="1">Nucleus</location>
        <location evidence="1">Nucleolus</location>
    </subcellularLocation>
</comment>
<dbReference type="GO" id="GO:0042273">
    <property type="term" value="P:ribosomal large subunit biogenesis"/>
    <property type="evidence" value="ECO:0007669"/>
    <property type="project" value="TreeGrafter"/>
</dbReference>
<evidence type="ECO:0000256" key="6">
    <source>
        <dbReference type="SAM" id="MobiDB-lite"/>
    </source>
</evidence>
<evidence type="ECO:0000256" key="2">
    <source>
        <dbReference type="ARBA" id="ARBA00007336"/>
    </source>
</evidence>
<keyword evidence="5" id="KW-0539">Nucleus</keyword>
<dbReference type="EMBL" id="JAEPQZ010000006">
    <property type="protein sequence ID" value="KAG2179759.1"/>
    <property type="molecule type" value="Genomic_DNA"/>
</dbReference>
<evidence type="ECO:0000313" key="7">
    <source>
        <dbReference type="EMBL" id="KAG2179759.1"/>
    </source>
</evidence>
<feature type="compositionally biased region" description="Basic residues" evidence="6">
    <location>
        <begin position="272"/>
        <end position="288"/>
    </location>
</feature>
<dbReference type="Proteomes" id="UP000654370">
    <property type="component" value="Unassembled WGS sequence"/>
</dbReference>
<dbReference type="AlphaFoldDB" id="A0A8H7PSK7"/>
<dbReference type="PANTHER" id="PTHR13028">
    <property type="entry name" value="RRNA PROCESSING PROTEIN EBNA1-BINDING PROTEIN-RELATED"/>
    <property type="match status" value="1"/>
</dbReference>
<dbReference type="OrthoDB" id="443772at2759"/>
<dbReference type="PANTHER" id="PTHR13028:SF0">
    <property type="entry name" value="RRNA-PROCESSING PROTEIN EBP2-RELATED"/>
    <property type="match status" value="1"/>
</dbReference>
<dbReference type="GO" id="GO:0030687">
    <property type="term" value="C:preribosome, large subunit precursor"/>
    <property type="evidence" value="ECO:0007669"/>
    <property type="project" value="TreeGrafter"/>
</dbReference>
<comment type="similarity">
    <text evidence="2">Belongs to the EBP2 family.</text>
</comment>
<feature type="compositionally biased region" description="Acidic residues" evidence="6">
    <location>
        <begin position="202"/>
        <end position="214"/>
    </location>
</feature>
<dbReference type="InterPro" id="IPR008610">
    <property type="entry name" value="Ebp2"/>
</dbReference>
<feature type="region of interest" description="Disordered" evidence="6">
    <location>
        <begin position="169"/>
        <end position="288"/>
    </location>
</feature>
<keyword evidence="3" id="KW-0690">Ribosome biogenesis</keyword>
<organism evidence="7 8">
    <name type="scientific">Mortierella isabellina</name>
    <name type="common">Filamentous fungus</name>
    <name type="synonym">Umbelopsis isabellina</name>
    <dbReference type="NCBI Taxonomy" id="91625"/>
    <lineage>
        <taxon>Eukaryota</taxon>
        <taxon>Fungi</taxon>
        <taxon>Fungi incertae sedis</taxon>
        <taxon>Mucoromycota</taxon>
        <taxon>Mucoromycotina</taxon>
        <taxon>Umbelopsidomycetes</taxon>
        <taxon>Umbelopsidales</taxon>
        <taxon>Umbelopsidaceae</taxon>
        <taxon>Umbelopsis</taxon>
    </lineage>
</organism>
<sequence length="288" mass="32809">MSAVEDKHAEEIINMEEEKNISQDPISLEELDASDIDDEDGDLILEQKVTINNEVAMKRITEEFKLKDLPWIEIMSVTSSEPIELEDVHDDLKRELAFYQQALEAAKIGREKVKAAGVPFSRPDDFFAEMVKSDEHMEKIRQRLLDETAAVKASEDAKRQRELKKFGKKVQVEKLQERQKKKSEDMEKIKMLKRKRKGAEDFSTDDFDIELDGGNDDKSNKKGKRGLSNRDKKNSKYGFGGKKRYAKSNTAESSADVGGFNPQKNKAPFKGQAKRPGKAKRAANRGRK</sequence>
<evidence type="ECO:0000256" key="1">
    <source>
        <dbReference type="ARBA" id="ARBA00004604"/>
    </source>
</evidence>
<proteinExistence type="inferred from homology"/>
<evidence type="ECO:0000313" key="8">
    <source>
        <dbReference type="Proteomes" id="UP000654370"/>
    </source>
</evidence>